<name>A0A6A7C0K0_9PEZI</name>
<sequence length="262" mass="28469">MLINSWSSRYRVVRVLETILEEEEEEEEGSGPPQENDSAAASQIVENEMSAGEGIGISSRVPVVQIPMRVTEEQSGYMPIGRNLLGGTVTIVQIPRARGDGTAGLPGWPPGLLGRGDTPTGVNFRHRRAASIVRVPSPIIEEEEPPEDNNNAAVDQEDNDSGLPGGNGNTASDLVLDNVLVEIEESAHDGPGLQMYGDGSGVGPAVEGGLEGLRVDEHGLTETRRKRPPRRMETGENAQLYRWGRFKRRFVSLLKKLIRSKD</sequence>
<keyword evidence="3" id="KW-1185">Reference proteome</keyword>
<feature type="region of interest" description="Disordered" evidence="1">
    <location>
        <begin position="137"/>
        <end position="171"/>
    </location>
</feature>
<proteinExistence type="predicted"/>
<dbReference type="Proteomes" id="UP000799421">
    <property type="component" value="Unassembled WGS sequence"/>
</dbReference>
<evidence type="ECO:0000256" key="1">
    <source>
        <dbReference type="SAM" id="MobiDB-lite"/>
    </source>
</evidence>
<accession>A0A6A7C0K0</accession>
<evidence type="ECO:0000313" key="3">
    <source>
        <dbReference type="Proteomes" id="UP000799421"/>
    </source>
</evidence>
<dbReference type="EMBL" id="MU005976">
    <property type="protein sequence ID" value="KAF2861041.1"/>
    <property type="molecule type" value="Genomic_DNA"/>
</dbReference>
<reference evidence="2" key="1">
    <citation type="journal article" date="2020" name="Stud. Mycol.">
        <title>101 Dothideomycetes genomes: a test case for predicting lifestyles and emergence of pathogens.</title>
        <authorList>
            <person name="Haridas S."/>
            <person name="Albert R."/>
            <person name="Binder M."/>
            <person name="Bloem J."/>
            <person name="Labutti K."/>
            <person name="Salamov A."/>
            <person name="Andreopoulos B."/>
            <person name="Baker S."/>
            <person name="Barry K."/>
            <person name="Bills G."/>
            <person name="Bluhm B."/>
            <person name="Cannon C."/>
            <person name="Castanera R."/>
            <person name="Culley D."/>
            <person name="Daum C."/>
            <person name="Ezra D."/>
            <person name="Gonzalez J."/>
            <person name="Henrissat B."/>
            <person name="Kuo A."/>
            <person name="Liang C."/>
            <person name="Lipzen A."/>
            <person name="Lutzoni F."/>
            <person name="Magnuson J."/>
            <person name="Mondo S."/>
            <person name="Nolan M."/>
            <person name="Ohm R."/>
            <person name="Pangilinan J."/>
            <person name="Park H.-J."/>
            <person name="Ramirez L."/>
            <person name="Alfaro M."/>
            <person name="Sun H."/>
            <person name="Tritt A."/>
            <person name="Yoshinaga Y."/>
            <person name="Zwiers L.-H."/>
            <person name="Turgeon B."/>
            <person name="Goodwin S."/>
            <person name="Spatafora J."/>
            <person name="Crous P."/>
            <person name="Grigoriev I."/>
        </authorList>
    </citation>
    <scope>NUCLEOTIDE SEQUENCE</scope>
    <source>
        <strain evidence="2">CBS 480.64</strain>
    </source>
</reference>
<dbReference type="AlphaFoldDB" id="A0A6A7C0K0"/>
<evidence type="ECO:0000313" key="2">
    <source>
        <dbReference type="EMBL" id="KAF2861041.1"/>
    </source>
</evidence>
<feature type="region of interest" description="Disordered" evidence="1">
    <location>
        <begin position="22"/>
        <end position="41"/>
    </location>
</feature>
<gene>
    <name evidence="2" type="ORF">K470DRAFT_57676</name>
</gene>
<protein>
    <submittedName>
        <fullName evidence="2">Uncharacterized protein</fullName>
    </submittedName>
</protein>
<organism evidence="2 3">
    <name type="scientific">Piedraia hortae CBS 480.64</name>
    <dbReference type="NCBI Taxonomy" id="1314780"/>
    <lineage>
        <taxon>Eukaryota</taxon>
        <taxon>Fungi</taxon>
        <taxon>Dikarya</taxon>
        <taxon>Ascomycota</taxon>
        <taxon>Pezizomycotina</taxon>
        <taxon>Dothideomycetes</taxon>
        <taxon>Dothideomycetidae</taxon>
        <taxon>Capnodiales</taxon>
        <taxon>Piedraiaceae</taxon>
        <taxon>Piedraia</taxon>
    </lineage>
</organism>